<evidence type="ECO:0000259" key="9">
    <source>
        <dbReference type="Pfam" id="PF07885"/>
    </source>
</evidence>
<name>A0A370DAN6_9GAMM</name>
<evidence type="ECO:0000256" key="8">
    <source>
        <dbReference type="SAM" id="Phobius"/>
    </source>
</evidence>
<dbReference type="PANTHER" id="PTHR11003">
    <property type="entry name" value="POTASSIUM CHANNEL, SUBFAMILY K"/>
    <property type="match status" value="1"/>
</dbReference>
<organism evidence="10 11">
    <name type="scientific">endosymbiont of Escarpia spicata</name>
    <dbReference type="NCBI Taxonomy" id="2200908"/>
    <lineage>
        <taxon>Bacteria</taxon>
        <taxon>Pseudomonadati</taxon>
        <taxon>Pseudomonadota</taxon>
        <taxon>Gammaproteobacteria</taxon>
        <taxon>sulfur-oxidizing symbionts</taxon>
    </lineage>
</organism>
<proteinExistence type="predicted"/>
<dbReference type="InterPro" id="IPR013099">
    <property type="entry name" value="K_chnl_dom"/>
</dbReference>
<evidence type="ECO:0000256" key="3">
    <source>
        <dbReference type="ARBA" id="ARBA00022692"/>
    </source>
</evidence>
<sequence length="106" mass="11575">METTLHFLQIFSQALFYTAPILLFLVTLILLSAAVIARQEPLPINHAIYMSFITAMTIGYGDFTPKKPLSRLLAILLGIIGVIFTGIIVAAAVYATQQALHTTLGR</sequence>
<evidence type="ECO:0000256" key="5">
    <source>
        <dbReference type="ARBA" id="ARBA00023065"/>
    </source>
</evidence>
<keyword evidence="6 8" id="KW-0472">Membrane</keyword>
<dbReference type="Pfam" id="PF07885">
    <property type="entry name" value="Ion_trans_2"/>
    <property type="match status" value="1"/>
</dbReference>
<dbReference type="GO" id="GO:0015271">
    <property type="term" value="F:outward rectifier potassium channel activity"/>
    <property type="evidence" value="ECO:0007669"/>
    <property type="project" value="TreeGrafter"/>
</dbReference>
<evidence type="ECO:0000256" key="2">
    <source>
        <dbReference type="ARBA" id="ARBA00022448"/>
    </source>
</evidence>
<keyword evidence="5" id="KW-0406">Ion transport</keyword>
<feature type="transmembrane region" description="Helical" evidence="8">
    <location>
        <begin position="72"/>
        <end position="95"/>
    </location>
</feature>
<dbReference type="EMBL" id="QFXE01000021">
    <property type="protein sequence ID" value="RDH81958.1"/>
    <property type="molecule type" value="Genomic_DNA"/>
</dbReference>
<dbReference type="GO" id="GO:0030322">
    <property type="term" value="P:stabilization of membrane potential"/>
    <property type="evidence" value="ECO:0007669"/>
    <property type="project" value="TreeGrafter"/>
</dbReference>
<dbReference type="InterPro" id="IPR003280">
    <property type="entry name" value="2pore_dom_K_chnl"/>
</dbReference>
<keyword evidence="2" id="KW-0813">Transport</keyword>
<accession>A0A370DAN6</accession>
<keyword evidence="7 10" id="KW-0407">Ion channel</keyword>
<comment type="caution">
    <text evidence="10">The sequence shown here is derived from an EMBL/GenBank/DDBJ whole genome shotgun (WGS) entry which is preliminary data.</text>
</comment>
<dbReference type="Proteomes" id="UP000254771">
    <property type="component" value="Unassembled WGS sequence"/>
</dbReference>
<gene>
    <name evidence="10" type="ORF">DIZ78_16090</name>
</gene>
<evidence type="ECO:0000256" key="4">
    <source>
        <dbReference type="ARBA" id="ARBA00022989"/>
    </source>
</evidence>
<dbReference type="Gene3D" id="1.10.287.70">
    <property type="match status" value="1"/>
</dbReference>
<evidence type="ECO:0000313" key="11">
    <source>
        <dbReference type="Proteomes" id="UP000254771"/>
    </source>
</evidence>
<dbReference type="PANTHER" id="PTHR11003:SF291">
    <property type="entry name" value="IP11374P"/>
    <property type="match status" value="1"/>
</dbReference>
<evidence type="ECO:0000256" key="6">
    <source>
        <dbReference type="ARBA" id="ARBA00023136"/>
    </source>
</evidence>
<keyword evidence="4 8" id="KW-1133">Transmembrane helix</keyword>
<keyword evidence="3 8" id="KW-0812">Transmembrane</keyword>
<comment type="subcellular location">
    <subcellularLocation>
        <location evidence="1">Membrane</location>
        <topology evidence="1">Multi-pass membrane protein</topology>
    </subcellularLocation>
</comment>
<reference evidence="10 11" key="1">
    <citation type="journal article" date="2018" name="ISME J.">
        <title>Endosymbiont genomes yield clues of tubeworm success.</title>
        <authorList>
            <person name="Li Y."/>
            <person name="Liles M.R."/>
            <person name="Halanych K.M."/>
        </authorList>
    </citation>
    <scope>NUCLEOTIDE SEQUENCE [LARGE SCALE GENOMIC DNA]</scope>
    <source>
        <strain evidence="10">A1462</strain>
    </source>
</reference>
<dbReference type="SUPFAM" id="SSF81324">
    <property type="entry name" value="Voltage-gated potassium channels"/>
    <property type="match status" value="1"/>
</dbReference>
<evidence type="ECO:0000256" key="1">
    <source>
        <dbReference type="ARBA" id="ARBA00004141"/>
    </source>
</evidence>
<dbReference type="GO" id="GO:0005886">
    <property type="term" value="C:plasma membrane"/>
    <property type="evidence" value="ECO:0007669"/>
    <property type="project" value="TreeGrafter"/>
</dbReference>
<evidence type="ECO:0000313" key="10">
    <source>
        <dbReference type="EMBL" id="RDH81958.1"/>
    </source>
</evidence>
<feature type="domain" description="Potassium channel" evidence="9">
    <location>
        <begin position="26"/>
        <end position="93"/>
    </location>
</feature>
<protein>
    <submittedName>
        <fullName evidence="10">Two pore domain potassium channel family protein</fullName>
    </submittedName>
</protein>
<evidence type="ECO:0000256" key="7">
    <source>
        <dbReference type="ARBA" id="ARBA00023303"/>
    </source>
</evidence>
<dbReference type="AlphaFoldDB" id="A0A370DAN6"/>
<dbReference type="GO" id="GO:0022841">
    <property type="term" value="F:potassium ion leak channel activity"/>
    <property type="evidence" value="ECO:0007669"/>
    <property type="project" value="TreeGrafter"/>
</dbReference>
<feature type="transmembrane region" description="Helical" evidence="8">
    <location>
        <begin position="43"/>
        <end position="60"/>
    </location>
</feature>
<feature type="transmembrane region" description="Helical" evidence="8">
    <location>
        <begin position="14"/>
        <end position="37"/>
    </location>
</feature>
<keyword evidence="11" id="KW-1185">Reference proteome</keyword>